<sequence length="88" mass="9613">MLSSWARRNSDLDKNSGCPISSCTVATKFPPIVSHTEVLRYLCGGMSSMEDWSGLHQYQDIGNKGGRGGNRIATVRGVSPPWHPLLLL</sequence>
<comment type="caution">
    <text evidence="1">The sequence shown here is derived from an EMBL/GenBank/DDBJ whole genome shotgun (WGS) entry which is preliminary data.</text>
</comment>
<proteinExistence type="predicted"/>
<protein>
    <submittedName>
        <fullName evidence="1">Uncharacterized protein</fullName>
    </submittedName>
</protein>
<dbReference type="Proteomes" id="UP000299102">
    <property type="component" value="Unassembled WGS sequence"/>
</dbReference>
<accession>A0A4C1U4C7</accession>
<dbReference type="EMBL" id="BGZK01000125">
    <property type="protein sequence ID" value="GBP21149.1"/>
    <property type="molecule type" value="Genomic_DNA"/>
</dbReference>
<keyword evidence="2" id="KW-1185">Reference proteome</keyword>
<dbReference type="AlphaFoldDB" id="A0A4C1U4C7"/>
<evidence type="ECO:0000313" key="1">
    <source>
        <dbReference type="EMBL" id="GBP21149.1"/>
    </source>
</evidence>
<organism evidence="1 2">
    <name type="scientific">Eumeta variegata</name>
    <name type="common">Bagworm moth</name>
    <name type="synonym">Eumeta japonica</name>
    <dbReference type="NCBI Taxonomy" id="151549"/>
    <lineage>
        <taxon>Eukaryota</taxon>
        <taxon>Metazoa</taxon>
        <taxon>Ecdysozoa</taxon>
        <taxon>Arthropoda</taxon>
        <taxon>Hexapoda</taxon>
        <taxon>Insecta</taxon>
        <taxon>Pterygota</taxon>
        <taxon>Neoptera</taxon>
        <taxon>Endopterygota</taxon>
        <taxon>Lepidoptera</taxon>
        <taxon>Glossata</taxon>
        <taxon>Ditrysia</taxon>
        <taxon>Tineoidea</taxon>
        <taxon>Psychidae</taxon>
        <taxon>Oiketicinae</taxon>
        <taxon>Eumeta</taxon>
    </lineage>
</organism>
<evidence type="ECO:0000313" key="2">
    <source>
        <dbReference type="Proteomes" id="UP000299102"/>
    </source>
</evidence>
<gene>
    <name evidence="1" type="ORF">EVAR_11180_1</name>
</gene>
<name>A0A4C1U4C7_EUMVA</name>
<reference evidence="1 2" key="1">
    <citation type="journal article" date="2019" name="Commun. Biol.">
        <title>The bagworm genome reveals a unique fibroin gene that provides high tensile strength.</title>
        <authorList>
            <person name="Kono N."/>
            <person name="Nakamura H."/>
            <person name="Ohtoshi R."/>
            <person name="Tomita M."/>
            <person name="Numata K."/>
            <person name="Arakawa K."/>
        </authorList>
    </citation>
    <scope>NUCLEOTIDE SEQUENCE [LARGE SCALE GENOMIC DNA]</scope>
</reference>